<evidence type="ECO:0000256" key="16">
    <source>
        <dbReference type="ARBA" id="ARBA00049551"/>
    </source>
</evidence>
<dbReference type="Pfam" id="PF00361">
    <property type="entry name" value="Proton_antipo_M"/>
    <property type="match status" value="1"/>
</dbReference>
<evidence type="ECO:0000256" key="7">
    <source>
        <dbReference type="ARBA" id="ARBA00022660"/>
    </source>
</evidence>
<feature type="transmembrane region" description="Helical" evidence="17">
    <location>
        <begin position="84"/>
        <end position="103"/>
    </location>
</feature>
<evidence type="ECO:0000256" key="10">
    <source>
        <dbReference type="ARBA" id="ARBA00022982"/>
    </source>
</evidence>
<evidence type="ECO:0000256" key="11">
    <source>
        <dbReference type="ARBA" id="ARBA00022989"/>
    </source>
</evidence>
<evidence type="ECO:0000256" key="8">
    <source>
        <dbReference type="ARBA" id="ARBA00022692"/>
    </source>
</evidence>
<keyword evidence="7 17" id="KW-0679">Respiratory chain</keyword>
<protein>
    <recommendedName>
        <fullName evidence="5 17">NADH-ubiquinone oxidoreductase chain 4</fullName>
        <ecNumber evidence="4 17">7.1.1.2</ecNumber>
    </recommendedName>
</protein>
<keyword evidence="11 17" id="KW-1133">Transmembrane helix</keyword>
<evidence type="ECO:0000256" key="9">
    <source>
        <dbReference type="ARBA" id="ARBA00022967"/>
    </source>
</evidence>
<evidence type="ECO:0000256" key="13">
    <source>
        <dbReference type="ARBA" id="ARBA00023075"/>
    </source>
</evidence>
<dbReference type="InterPro" id="IPR003918">
    <property type="entry name" value="NADH_UbQ_OxRdtase"/>
</dbReference>
<dbReference type="PRINTS" id="PR01437">
    <property type="entry name" value="NUOXDRDTASE4"/>
</dbReference>
<sequence>MMKFLFSMLFLIPLCFNSNFWLMQFLFFILSFMYMLNFSFNQVYMYISFSLGCDFLSFSLVLLSFWICSLMMTASGKIYFLSNYSDLFMLMLIFLMVSLYLTFSSLNLFMFYLFFEISLIPTLILIVGWGYQPERIEAGIYLLFYTLLLSLPMMISIFFYYKTYNSLELILMEGRLDYLFMYLCMNSVFFVKIPMFFVHLWLPKAHVEAPVAGSMILAGVMLKLGGYGLLRVMKLFLEINLKLNYIFITISLVGGFFVSLICIRQSDLKSLIAYSSVAHMGMALSGVMTLNIWGFGGCLIMMIAHGLCSSGLFCLANITYERVGSRSLYFNKGLLNIMPSMSLWWFLLCSSNMAAPPSFNLFGEIMLINSLVGFSSLCMITLSLLSFFSAVYSLFLYSYSQHGFFYSGLYSIYQGVTREYLILFLHWVPLNILILSGNNFFGWF</sequence>
<evidence type="ECO:0000256" key="4">
    <source>
        <dbReference type="ARBA" id="ARBA00012944"/>
    </source>
</evidence>
<feature type="transmembrane region" description="Helical" evidence="17">
    <location>
        <begin position="371"/>
        <end position="399"/>
    </location>
</feature>
<comment type="similarity">
    <text evidence="3 17">Belongs to the complex I subunit 4 family.</text>
</comment>
<organism evidence="20">
    <name type="scientific">Archetypus frenchi</name>
    <dbReference type="NCBI Taxonomy" id="2546585"/>
    <lineage>
        <taxon>Eukaryota</taxon>
        <taxon>Metazoa</taxon>
        <taxon>Ecdysozoa</taxon>
        <taxon>Arthropoda</taxon>
        <taxon>Hexapoda</taxon>
        <taxon>Insecta</taxon>
        <taxon>Pterygota</taxon>
        <taxon>Neoptera</taxon>
        <taxon>Endopterygota</taxon>
        <taxon>Coleoptera</taxon>
        <taxon>Polyphaga</taxon>
        <taxon>Cucujiformia</taxon>
        <taxon>Chrysomeloidea</taxon>
        <taxon>Cerambycidae</taxon>
        <taxon>Prioninae</taxon>
        <taxon>Macrotomini</taxon>
        <taxon>Archetypus</taxon>
    </lineage>
</organism>
<comment type="function">
    <text evidence="17">Core subunit of the mitochondrial membrane respiratory chain NADH dehydrogenase (Complex I) which catalyzes electron transfer from NADH through the respiratory chain, using ubiquinone as an electron acceptor. Essential for the catalytic activity and assembly of complex I.</text>
</comment>
<feature type="transmembrane region" description="Helical" evidence="17">
    <location>
        <begin position="138"/>
        <end position="160"/>
    </location>
</feature>
<accession>A0A6H0N4B2</accession>
<gene>
    <name evidence="20" type="primary">ND4</name>
</gene>
<evidence type="ECO:0000256" key="5">
    <source>
        <dbReference type="ARBA" id="ARBA00021006"/>
    </source>
</evidence>
<geneLocation type="mitochondrion" evidence="20"/>
<dbReference type="GO" id="GO:0003954">
    <property type="term" value="F:NADH dehydrogenase activity"/>
    <property type="evidence" value="ECO:0007669"/>
    <property type="project" value="TreeGrafter"/>
</dbReference>
<dbReference type="Pfam" id="PF01059">
    <property type="entry name" value="Oxidored_q5_N"/>
    <property type="match status" value="1"/>
</dbReference>
<evidence type="ECO:0000256" key="14">
    <source>
        <dbReference type="ARBA" id="ARBA00023128"/>
    </source>
</evidence>
<comment type="catalytic activity">
    <reaction evidence="16 17">
        <text>a ubiquinone + NADH + 5 H(+)(in) = a ubiquinol + NAD(+) + 4 H(+)(out)</text>
        <dbReference type="Rhea" id="RHEA:29091"/>
        <dbReference type="Rhea" id="RHEA-COMP:9565"/>
        <dbReference type="Rhea" id="RHEA-COMP:9566"/>
        <dbReference type="ChEBI" id="CHEBI:15378"/>
        <dbReference type="ChEBI" id="CHEBI:16389"/>
        <dbReference type="ChEBI" id="CHEBI:17976"/>
        <dbReference type="ChEBI" id="CHEBI:57540"/>
        <dbReference type="ChEBI" id="CHEBI:57945"/>
        <dbReference type="EC" id="7.1.1.2"/>
    </reaction>
</comment>
<comment type="function">
    <text evidence="1">Core subunit of the mitochondrial membrane respiratory chain NADH dehydrogenase (Complex I) that is believed to belong to the minimal assembly required for catalysis. Complex I functions in the transfer of electrons from NADH to the respiratory chain. The immediate electron acceptor for the enzyme is believed to be ubiquinone.</text>
</comment>
<dbReference type="InterPro" id="IPR000260">
    <property type="entry name" value="NADH4_N"/>
</dbReference>
<feature type="transmembrane region" description="Helical" evidence="17">
    <location>
        <begin position="180"/>
        <end position="202"/>
    </location>
</feature>
<evidence type="ECO:0000259" key="19">
    <source>
        <dbReference type="Pfam" id="PF01059"/>
    </source>
</evidence>
<feature type="transmembrane region" description="Helical" evidence="17">
    <location>
        <begin position="271"/>
        <end position="293"/>
    </location>
</feature>
<keyword evidence="12 17" id="KW-0520">NAD</keyword>
<feature type="transmembrane region" description="Helical" evidence="17">
    <location>
        <begin position="214"/>
        <end position="233"/>
    </location>
</feature>
<comment type="subcellular location">
    <subcellularLocation>
        <location evidence="2 17">Mitochondrion membrane</location>
        <topology evidence="2 17">Multi-pass membrane protein</topology>
    </subcellularLocation>
</comment>
<dbReference type="GO" id="GO:0048039">
    <property type="term" value="F:ubiquinone binding"/>
    <property type="evidence" value="ECO:0007669"/>
    <property type="project" value="TreeGrafter"/>
</dbReference>
<feature type="transmembrane region" description="Helical" evidence="17">
    <location>
        <begin position="46"/>
        <end position="72"/>
    </location>
</feature>
<evidence type="ECO:0000256" key="12">
    <source>
        <dbReference type="ARBA" id="ARBA00023027"/>
    </source>
</evidence>
<feature type="transmembrane region" description="Helical" evidence="17">
    <location>
        <begin position="420"/>
        <end position="441"/>
    </location>
</feature>
<feature type="transmembrane region" description="Helical" evidence="17">
    <location>
        <begin position="299"/>
        <end position="320"/>
    </location>
</feature>
<dbReference type="InterPro" id="IPR001750">
    <property type="entry name" value="ND/Mrp_TM"/>
</dbReference>
<dbReference type="PANTHER" id="PTHR43507">
    <property type="entry name" value="NADH-UBIQUINONE OXIDOREDUCTASE CHAIN 4"/>
    <property type="match status" value="1"/>
</dbReference>
<feature type="domain" description="NADH:ubiquinone oxidoreductase chain 4 N-terminal" evidence="19">
    <location>
        <begin position="1"/>
        <end position="102"/>
    </location>
</feature>
<keyword evidence="15 17" id="KW-0472">Membrane</keyword>
<evidence type="ECO:0000313" key="20">
    <source>
        <dbReference type="EMBL" id="QIV24830.1"/>
    </source>
</evidence>
<evidence type="ECO:0000256" key="3">
    <source>
        <dbReference type="ARBA" id="ARBA00009025"/>
    </source>
</evidence>
<dbReference type="GO" id="GO:0031966">
    <property type="term" value="C:mitochondrial membrane"/>
    <property type="evidence" value="ECO:0007669"/>
    <property type="project" value="UniProtKB-SubCell"/>
</dbReference>
<feature type="transmembrane region" description="Helical" evidence="17">
    <location>
        <begin position="245"/>
        <end position="264"/>
    </location>
</feature>
<dbReference type="GO" id="GO:0008137">
    <property type="term" value="F:NADH dehydrogenase (ubiquinone) activity"/>
    <property type="evidence" value="ECO:0007669"/>
    <property type="project" value="UniProtKB-UniRule"/>
</dbReference>
<keyword evidence="6 17" id="KW-0813">Transport</keyword>
<dbReference type="EC" id="7.1.1.2" evidence="4 17"/>
<feature type="transmembrane region" description="Helical" evidence="17">
    <location>
        <begin position="109"/>
        <end position="131"/>
    </location>
</feature>
<feature type="transmembrane region" description="Helical" evidence="17">
    <location>
        <begin position="341"/>
        <end position="359"/>
    </location>
</feature>
<keyword evidence="13 17" id="KW-0830">Ubiquinone</keyword>
<dbReference type="EMBL" id="MK614554">
    <property type="protein sequence ID" value="QIV24830.1"/>
    <property type="molecule type" value="Genomic_DNA"/>
</dbReference>
<evidence type="ECO:0000256" key="17">
    <source>
        <dbReference type="RuleBase" id="RU003297"/>
    </source>
</evidence>
<keyword evidence="9" id="KW-1278">Translocase</keyword>
<keyword evidence="10 17" id="KW-0249">Electron transport</keyword>
<dbReference type="GO" id="GO:0015990">
    <property type="term" value="P:electron transport coupled proton transport"/>
    <property type="evidence" value="ECO:0007669"/>
    <property type="project" value="TreeGrafter"/>
</dbReference>
<proteinExistence type="inferred from homology"/>
<name>A0A6H0N4B2_9CUCU</name>
<evidence type="ECO:0000256" key="1">
    <source>
        <dbReference type="ARBA" id="ARBA00003257"/>
    </source>
</evidence>
<evidence type="ECO:0000256" key="15">
    <source>
        <dbReference type="ARBA" id="ARBA00023136"/>
    </source>
</evidence>
<evidence type="ECO:0000259" key="18">
    <source>
        <dbReference type="Pfam" id="PF00361"/>
    </source>
</evidence>
<dbReference type="PANTHER" id="PTHR43507:SF20">
    <property type="entry name" value="NADH-UBIQUINONE OXIDOREDUCTASE CHAIN 4"/>
    <property type="match status" value="1"/>
</dbReference>
<evidence type="ECO:0000256" key="6">
    <source>
        <dbReference type="ARBA" id="ARBA00022448"/>
    </source>
</evidence>
<keyword evidence="14 17" id="KW-0496">Mitochondrion</keyword>
<evidence type="ECO:0000256" key="2">
    <source>
        <dbReference type="ARBA" id="ARBA00004225"/>
    </source>
</evidence>
<keyword evidence="8 17" id="KW-0812">Transmembrane</keyword>
<dbReference type="GO" id="GO:0042773">
    <property type="term" value="P:ATP synthesis coupled electron transport"/>
    <property type="evidence" value="ECO:0007669"/>
    <property type="project" value="InterPro"/>
</dbReference>
<feature type="domain" description="NADH:quinone oxidoreductase/Mrp antiporter transmembrane" evidence="18">
    <location>
        <begin position="105"/>
        <end position="388"/>
    </location>
</feature>
<reference evidence="20" key="1">
    <citation type="journal article" date="2020" name="Syst. Entomol.">
        <title>Museomics reveals extensive cryptic diversity of Australian prionine longhorn beetles with implications for their classification and conservation.</title>
        <authorList>
            <person name="Jin M."/>
            <person name="Zwick A."/>
            <person name="Slipinski A."/>
            <person name="Keyzer R."/>
            <person name="Pang H."/>
        </authorList>
    </citation>
    <scope>NUCLEOTIDE SEQUENCE</scope>
</reference>
<dbReference type="AlphaFoldDB" id="A0A6H0N4B2"/>